<gene>
    <name evidence="5" type="ORF">FHS56_001426</name>
</gene>
<proteinExistence type="inferred from homology"/>
<name>A0A846MQR7_9BACT</name>
<dbReference type="InterPro" id="IPR023614">
    <property type="entry name" value="Porin_dom_sf"/>
</dbReference>
<dbReference type="PANTHER" id="PTHR34596">
    <property type="entry name" value="CHITOPORIN"/>
    <property type="match status" value="1"/>
</dbReference>
<comment type="caution">
    <text evidence="5">The sequence shown here is derived from an EMBL/GenBank/DDBJ whole genome shotgun (WGS) entry which is preliminary data.</text>
</comment>
<evidence type="ECO:0000256" key="2">
    <source>
        <dbReference type="ARBA" id="ARBA00022448"/>
    </source>
</evidence>
<organism evidence="5 6">
    <name type="scientific">Thermonema lapsum</name>
    <dbReference type="NCBI Taxonomy" id="28195"/>
    <lineage>
        <taxon>Bacteria</taxon>
        <taxon>Pseudomonadati</taxon>
        <taxon>Bacteroidota</taxon>
        <taxon>Cytophagia</taxon>
        <taxon>Cytophagales</taxon>
        <taxon>Thermonemataceae</taxon>
        <taxon>Thermonema</taxon>
    </lineage>
</organism>
<evidence type="ECO:0008006" key="7">
    <source>
        <dbReference type="Google" id="ProtNLM"/>
    </source>
</evidence>
<keyword evidence="3 4" id="KW-0732">Signal</keyword>
<keyword evidence="2" id="KW-0813">Transport</keyword>
<sequence length="444" mass="51158">MRTYFALVLTCFTFHTQLMAQQSPTAADSLTRLQTSGEWRNYFLYELNQGAPKDFYALATGGHLKATFQAAKHWQVAVAFYSSQLISGNFDTPDPMTGKPSRYAIGLMDVNDPRNRHISDIGEAYVRFHTKQWQATYGRMLVKTPFFNPQDGRMIPTLAQGAQLQWKNKTWLLEGYGIQAVWVRNTSGWRTVEESIGLYPMGRSADGSPLQYAGKINSDYLLIGHLRLNAQGGALQQHLWTYLADRLFQLYYIEGSYQVNKAWQLQWQAHYQKSTTQGGNIGPDWYYLLPESYNYSLGGKITYYFHPKHQLGIAWLHLNGNAPFSFPREWGRDPFFTFQRRERSEGLSTTSALVVNYHASIGKHWALNTDWGWHQTPRINDYAANRYGMPTYQHLNTELSYQNTHWNASLLFTYKSPLTRNISEKEAFGKVNLALLHVIVSYKF</sequence>
<dbReference type="Pfam" id="PF03573">
    <property type="entry name" value="OprD"/>
    <property type="match status" value="1"/>
</dbReference>
<evidence type="ECO:0000256" key="4">
    <source>
        <dbReference type="SAM" id="SignalP"/>
    </source>
</evidence>
<dbReference type="RefSeq" id="WP_166919167.1">
    <property type="nucleotide sequence ID" value="NZ_JAASRN010000002.1"/>
</dbReference>
<dbReference type="PANTHER" id="PTHR34596:SF2">
    <property type="entry name" value="CHITOPORIN"/>
    <property type="match status" value="1"/>
</dbReference>
<dbReference type="EMBL" id="JAASRN010000002">
    <property type="protein sequence ID" value="NIK73913.1"/>
    <property type="molecule type" value="Genomic_DNA"/>
</dbReference>
<evidence type="ECO:0000313" key="5">
    <source>
        <dbReference type="EMBL" id="NIK73913.1"/>
    </source>
</evidence>
<dbReference type="Gene3D" id="2.40.160.10">
    <property type="entry name" value="Porin"/>
    <property type="match status" value="1"/>
</dbReference>
<comment type="similarity">
    <text evidence="1">Belongs to the outer membrane porin (Opr) (TC 1.B.25) family.</text>
</comment>
<reference evidence="5 6" key="1">
    <citation type="submission" date="2020-03" db="EMBL/GenBank/DDBJ databases">
        <title>Genomic Encyclopedia of Type Strains, Phase IV (KMG-IV): sequencing the most valuable type-strain genomes for metagenomic binning, comparative biology and taxonomic classification.</title>
        <authorList>
            <person name="Goeker M."/>
        </authorList>
    </citation>
    <scope>NUCLEOTIDE SEQUENCE [LARGE SCALE GENOMIC DNA]</scope>
    <source>
        <strain evidence="5 6">DSM 5718</strain>
    </source>
</reference>
<dbReference type="GO" id="GO:0016020">
    <property type="term" value="C:membrane"/>
    <property type="evidence" value="ECO:0007669"/>
    <property type="project" value="InterPro"/>
</dbReference>
<accession>A0A846MQR7</accession>
<feature type="signal peptide" evidence="4">
    <location>
        <begin position="1"/>
        <end position="20"/>
    </location>
</feature>
<keyword evidence="6" id="KW-1185">Reference proteome</keyword>
<feature type="chain" id="PRO_5032950766" description="Alginate export domain-containing protein" evidence="4">
    <location>
        <begin position="21"/>
        <end position="444"/>
    </location>
</feature>
<evidence type="ECO:0000256" key="1">
    <source>
        <dbReference type="ARBA" id="ARBA00009075"/>
    </source>
</evidence>
<protein>
    <recommendedName>
        <fullName evidence="7">Alginate export domain-containing protein</fullName>
    </recommendedName>
</protein>
<dbReference type="GO" id="GO:0015288">
    <property type="term" value="F:porin activity"/>
    <property type="evidence" value="ECO:0007669"/>
    <property type="project" value="TreeGrafter"/>
</dbReference>
<dbReference type="Proteomes" id="UP000537126">
    <property type="component" value="Unassembled WGS sequence"/>
</dbReference>
<dbReference type="AlphaFoldDB" id="A0A846MQR7"/>
<evidence type="ECO:0000256" key="3">
    <source>
        <dbReference type="ARBA" id="ARBA00022729"/>
    </source>
</evidence>
<dbReference type="InterPro" id="IPR005318">
    <property type="entry name" value="OM_porin_bac"/>
</dbReference>
<evidence type="ECO:0000313" key="6">
    <source>
        <dbReference type="Proteomes" id="UP000537126"/>
    </source>
</evidence>